<dbReference type="PROSITE" id="PS50943">
    <property type="entry name" value="HTH_CROC1"/>
    <property type="match status" value="1"/>
</dbReference>
<feature type="region of interest" description="Disordered" evidence="1">
    <location>
        <begin position="86"/>
        <end position="112"/>
    </location>
</feature>
<dbReference type="STRING" id="262898.GA0070564_1011454"/>
<gene>
    <name evidence="3" type="ORF">GA0070564_1011454</name>
</gene>
<feature type="domain" description="HTH cro/C1-type" evidence="2">
    <location>
        <begin position="21"/>
        <end position="76"/>
    </location>
</feature>
<dbReference type="InterPro" id="IPR001387">
    <property type="entry name" value="Cro/C1-type_HTH"/>
</dbReference>
<dbReference type="OrthoDB" id="3401125at2"/>
<dbReference type="InterPro" id="IPR027417">
    <property type="entry name" value="P-loop_NTPase"/>
</dbReference>
<dbReference type="PRINTS" id="PR00364">
    <property type="entry name" value="DISEASERSIST"/>
</dbReference>
<dbReference type="CDD" id="cd00093">
    <property type="entry name" value="HTH_XRE"/>
    <property type="match status" value="1"/>
</dbReference>
<dbReference type="Gene3D" id="1.10.260.40">
    <property type="entry name" value="lambda repressor-like DNA-binding domains"/>
    <property type="match status" value="1"/>
</dbReference>
<dbReference type="SUPFAM" id="SSF47413">
    <property type="entry name" value="lambda repressor-like DNA-binding domains"/>
    <property type="match status" value="1"/>
</dbReference>
<organism evidence="3 4">
    <name type="scientific">Micromonospora mirobrigensis</name>
    <dbReference type="NCBI Taxonomy" id="262898"/>
    <lineage>
        <taxon>Bacteria</taxon>
        <taxon>Bacillati</taxon>
        <taxon>Actinomycetota</taxon>
        <taxon>Actinomycetes</taxon>
        <taxon>Micromonosporales</taxon>
        <taxon>Micromonosporaceae</taxon>
        <taxon>Micromonospora</taxon>
    </lineage>
</organism>
<dbReference type="GO" id="GO:0003677">
    <property type="term" value="F:DNA binding"/>
    <property type="evidence" value="ECO:0007669"/>
    <property type="project" value="InterPro"/>
</dbReference>
<dbReference type="AlphaFoldDB" id="A0A1C4VTZ8"/>
<dbReference type="PANTHER" id="PTHR47691">
    <property type="entry name" value="REGULATOR-RELATED"/>
    <property type="match status" value="1"/>
</dbReference>
<dbReference type="PANTHER" id="PTHR47691:SF3">
    <property type="entry name" value="HTH-TYPE TRANSCRIPTIONAL REGULATOR RV0890C-RELATED"/>
    <property type="match status" value="1"/>
</dbReference>
<protein>
    <submittedName>
        <fullName evidence="3">Predicted ATPase</fullName>
    </submittedName>
</protein>
<sequence>MTPDRDPLWSRAGHVRLPDLLRGHRRAVGLTQAELAARAGVGVRTVRDLERGRSARPQRTTVELLAGALGLAGADRTDFLDAARRPAGAEPAPAPAAAPTASGTSVALPPPVELTGRERDVAELAAVLTDGYPPPVVSLAGLAGVGKTALALAVAHRVAGHHSGGVAGVLVSEGSDTTDVLCVCAAVFDAARVCELGARLAGRPALLLLDAIERAPEAVAEAVRGLAVAAPTLRVLVTGRHPLGLPGERVWPVTPLDVPPADVDGAGAAELDRYPAVALFTTRLAQVRREPPAPAELPALAALVRRLGGLPLAIELMAARGRVLDLTELLDRYGDRVLDLAAPGGTPVGSGWEAVDPGGAEPARAAGTVTLREAVAVSYRLLDADERWALRRLSAFWNRWSVELAEELLDAGRAGGHRDAVPLLDRLLELGLLSVRGTGPFRFRLLDAVRDFAAEQAAGAGESTTIRRRHAEVLTGLVVRTAPELAGPALAEAVHRLDEVTGDLGPALAHAAVDEPVTALRLAVGLSPWWRLRGRDVSGRQWLRRLLADPRTADADPTLRAWALLGVARLAAEHGAAAQEVPAARTALAVFQAAGDVPGELAARTALCALLPATGEHDEAREQGGVALALAARHGRTRDVAMAQRQLSWHDIRRGDLARARRRLAVVDRLAAQLAERRLRVLARAGLAEVTRLEGRYADAVEVGWQVAAALAELGDPGHRRRVLGTVGLALARGGRHAEAQDVVAELRESLPVVGWPGSGPEDGVCALIEGHLALHRGHRELAAEWFAAAAEPGTARQNRRGSVEALVGLAASTGDPVVLDRLDRVCREGGISLLPIEEELLAGLRGRAGPSGGRVARRGKGGGGPH</sequence>
<dbReference type="RefSeq" id="WP_091604193.1">
    <property type="nucleotide sequence ID" value="NZ_FMCX01000001.1"/>
</dbReference>
<feature type="region of interest" description="Disordered" evidence="1">
    <location>
        <begin position="848"/>
        <end position="867"/>
    </location>
</feature>
<evidence type="ECO:0000313" key="4">
    <source>
        <dbReference type="Proteomes" id="UP000199504"/>
    </source>
</evidence>
<dbReference type="Gene3D" id="3.40.50.300">
    <property type="entry name" value="P-loop containing nucleotide triphosphate hydrolases"/>
    <property type="match status" value="1"/>
</dbReference>
<keyword evidence="4" id="KW-1185">Reference proteome</keyword>
<name>A0A1C4VTZ8_9ACTN</name>
<evidence type="ECO:0000256" key="1">
    <source>
        <dbReference type="SAM" id="MobiDB-lite"/>
    </source>
</evidence>
<dbReference type="EMBL" id="FMCX01000001">
    <property type="protein sequence ID" value="SCE87438.1"/>
    <property type="molecule type" value="Genomic_DNA"/>
</dbReference>
<dbReference type="InterPro" id="IPR011990">
    <property type="entry name" value="TPR-like_helical_dom_sf"/>
</dbReference>
<proteinExistence type="predicted"/>
<dbReference type="InterPro" id="IPR010982">
    <property type="entry name" value="Lambda_DNA-bd_dom_sf"/>
</dbReference>
<dbReference type="SUPFAM" id="SSF52540">
    <property type="entry name" value="P-loop containing nucleoside triphosphate hydrolases"/>
    <property type="match status" value="1"/>
</dbReference>
<evidence type="ECO:0000313" key="3">
    <source>
        <dbReference type="EMBL" id="SCE87438.1"/>
    </source>
</evidence>
<dbReference type="Proteomes" id="UP000199504">
    <property type="component" value="Unassembled WGS sequence"/>
</dbReference>
<accession>A0A1C4VTZ8</accession>
<dbReference type="Gene3D" id="1.25.40.10">
    <property type="entry name" value="Tetratricopeptide repeat domain"/>
    <property type="match status" value="1"/>
</dbReference>
<dbReference type="Pfam" id="PF13560">
    <property type="entry name" value="HTH_31"/>
    <property type="match status" value="1"/>
</dbReference>
<evidence type="ECO:0000259" key="2">
    <source>
        <dbReference type="PROSITE" id="PS50943"/>
    </source>
</evidence>
<dbReference type="SMART" id="SM00530">
    <property type="entry name" value="HTH_XRE"/>
    <property type="match status" value="1"/>
</dbReference>
<feature type="compositionally biased region" description="Low complexity" evidence="1">
    <location>
        <begin position="86"/>
        <end position="107"/>
    </location>
</feature>
<dbReference type="SUPFAM" id="SSF48452">
    <property type="entry name" value="TPR-like"/>
    <property type="match status" value="1"/>
</dbReference>
<reference evidence="4" key="1">
    <citation type="submission" date="2016-06" db="EMBL/GenBank/DDBJ databases">
        <authorList>
            <person name="Varghese N."/>
            <person name="Submissions Spin"/>
        </authorList>
    </citation>
    <scope>NUCLEOTIDE SEQUENCE [LARGE SCALE GENOMIC DNA]</scope>
    <source>
        <strain evidence="4">DSM 44830</strain>
    </source>
</reference>